<evidence type="ECO:0000313" key="3">
    <source>
        <dbReference type="Proteomes" id="UP000812287"/>
    </source>
</evidence>
<name>A0A9P7VJC0_9AGAR</name>
<comment type="caution">
    <text evidence="2">The sequence shown here is derived from an EMBL/GenBank/DDBJ whole genome shotgun (WGS) entry which is preliminary data.</text>
</comment>
<evidence type="ECO:0000259" key="1">
    <source>
        <dbReference type="Pfam" id="PF12146"/>
    </source>
</evidence>
<sequence length="284" mass="32147">MPSFWRNLLCYGQYFCVYPAAFDSEEERYAEFSPPHFGSEVDLVTSDNVVLKCYLIRAAHNPSPQATVILFHGNGYHVWQHTPCAQGFHSLKCNVLMVSYRGYGSSKGVPTERGLRRDAQAALDFVLADPQLSSVPIVLHGHSLGGAVAIDLVSRNPTKVQALIVENTFLSIRTVARDLPWIRFFSFFVHQKWDSASKISSIPRTTPILMLHGERDEVVPKRHMRELWALARRRSSGLGVKDNPPLRDKFQPFPRGHHGEMNIQPGYWSAVDRFLRSLDDTITS</sequence>
<dbReference type="Pfam" id="PF12146">
    <property type="entry name" value="Hydrolase_4"/>
    <property type="match status" value="1"/>
</dbReference>
<gene>
    <name evidence="2" type="ORF">BT62DRAFT_974452</name>
</gene>
<dbReference type="AlphaFoldDB" id="A0A9P7VJC0"/>
<evidence type="ECO:0000313" key="2">
    <source>
        <dbReference type="EMBL" id="KAG7441580.1"/>
    </source>
</evidence>
<feature type="domain" description="Serine aminopeptidase S33" evidence="1">
    <location>
        <begin position="63"/>
        <end position="179"/>
    </location>
</feature>
<reference evidence="2" key="1">
    <citation type="submission" date="2020-11" db="EMBL/GenBank/DDBJ databases">
        <title>Adaptations for nitrogen fixation in a non-lichenized fungal sporocarp promotes dispersal by wood-feeding termites.</title>
        <authorList>
            <consortium name="DOE Joint Genome Institute"/>
            <person name="Koch R.A."/>
            <person name="Yoon G."/>
            <person name="Arayal U."/>
            <person name="Lail K."/>
            <person name="Amirebrahimi M."/>
            <person name="Labutti K."/>
            <person name="Lipzen A."/>
            <person name="Riley R."/>
            <person name="Barry K."/>
            <person name="Henrissat B."/>
            <person name="Grigoriev I.V."/>
            <person name="Herr J.R."/>
            <person name="Aime M.C."/>
        </authorList>
    </citation>
    <scope>NUCLEOTIDE SEQUENCE</scope>
    <source>
        <strain evidence="2">MCA 3950</strain>
    </source>
</reference>
<dbReference type="OrthoDB" id="10249433at2759"/>
<dbReference type="GeneID" id="66111457"/>
<protein>
    <submittedName>
        <fullName evidence="2">Alpha/beta-hydrolase</fullName>
    </submittedName>
</protein>
<dbReference type="Proteomes" id="UP000812287">
    <property type="component" value="Unassembled WGS sequence"/>
</dbReference>
<dbReference type="InterPro" id="IPR029058">
    <property type="entry name" value="AB_hydrolase_fold"/>
</dbReference>
<keyword evidence="3" id="KW-1185">Reference proteome</keyword>
<dbReference type="GO" id="GO:0016020">
    <property type="term" value="C:membrane"/>
    <property type="evidence" value="ECO:0007669"/>
    <property type="project" value="TreeGrafter"/>
</dbReference>
<accession>A0A9P7VJC0</accession>
<proteinExistence type="predicted"/>
<organism evidence="2 3">
    <name type="scientific">Guyanagaster necrorhizus</name>
    <dbReference type="NCBI Taxonomy" id="856835"/>
    <lineage>
        <taxon>Eukaryota</taxon>
        <taxon>Fungi</taxon>
        <taxon>Dikarya</taxon>
        <taxon>Basidiomycota</taxon>
        <taxon>Agaricomycotina</taxon>
        <taxon>Agaricomycetes</taxon>
        <taxon>Agaricomycetidae</taxon>
        <taxon>Agaricales</taxon>
        <taxon>Marasmiineae</taxon>
        <taxon>Physalacriaceae</taxon>
        <taxon>Guyanagaster</taxon>
    </lineage>
</organism>
<dbReference type="InterPro" id="IPR022742">
    <property type="entry name" value="Hydrolase_4"/>
</dbReference>
<dbReference type="Gene3D" id="3.40.50.1820">
    <property type="entry name" value="alpha/beta hydrolase"/>
    <property type="match status" value="1"/>
</dbReference>
<dbReference type="GO" id="GO:0008474">
    <property type="term" value="F:palmitoyl-(protein) hydrolase activity"/>
    <property type="evidence" value="ECO:0007669"/>
    <property type="project" value="TreeGrafter"/>
</dbReference>
<dbReference type="PANTHER" id="PTHR12277:SF81">
    <property type="entry name" value="PROTEIN ABHD13"/>
    <property type="match status" value="1"/>
</dbReference>
<dbReference type="EMBL" id="MU250558">
    <property type="protein sequence ID" value="KAG7441580.1"/>
    <property type="molecule type" value="Genomic_DNA"/>
</dbReference>
<dbReference type="SUPFAM" id="SSF53474">
    <property type="entry name" value="alpha/beta-Hydrolases"/>
    <property type="match status" value="1"/>
</dbReference>
<dbReference type="RefSeq" id="XP_043035080.1">
    <property type="nucleotide sequence ID" value="XM_043189160.1"/>
</dbReference>
<dbReference type="PANTHER" id="PTHR12277">
    <property type="entry name" value="ALPHA/BETA HYDROLASE DOMAIN-CONTAINING PROTEIN"/>
    <property type="match status" value="1"/>
</dbReference>